<proteinExistence type="predicted"/>
<feature type="domain" description="NAD-dependent epimerase/dehydratase" evidence="1">
    <location>
        <begin position="4"/>
        <end position="195"/>
    </location>
</feature>
<dbReference type="PANTHER" id="PTHR48079">
    <property type="entry name" value="PROTEIN YEEZ"/>
    <property type="match status" value="1"/>
</dbReference>
<organism evidence="2 3">
    <name type="scientific">Actinomadura miaoliensis</name>
    <dbReference type="NCBI Taxonomy" id="430685"/>
    <lineage>
        <taxon>Bacteria</taxon>
        <taxon>Bacillati</taxon>
        <taxon>Actinomycetota</taxon>
        <taxon>Actinomycetes</taxon>
        <taxon>Streptosporangiales</taxon>
        <taxon>Thermomonosporaceae</taxon>
        <taxon>Actinomadura</taxon>
    </lineage>
</organism>
<evidence type="ECO:0000313" key="2">
    <source>
        <dbReference type="EMBL" id="GAA4092675.1"/>
    </source>
</evidence>
<dbReference type="RefSeq" id="WP_344954853.1">
    <property type="nucleotide sequence ID" value="NZ_BAAAZG010000047.1"/>
</dbReference>
<name>A0ABP7WNX4_9ACTN</name>
<accession>A0ABP7WNX4</accession>
<gene>
    <name evidence="2" type="ORF">GCM10022214_62990</name>
</gene>
<dbReference type="InterPro" id="IPR051783">
    <property type="entry name" value="NAD(P)-dependent_oxidoreduct"/>
</dbReference>
<dbReference type="EMBL" id="BAAAZG010000047">
    <property type="protein sequence ID" value="GAA4092675.1"/>
    <property type="molecule type" value="Genomic_DNA"/>
</dbReference>
<dbReference type="InterPro" id="IPR036291">
    <property type="entry name" value="NAD(P)-bd_dom_sf"/>
</dbReference>
<protein>
    <submittedName>
        <fullName evidence="2">SDR family NAD(P)-dependent oxidoreductase</fullName>
    </submittedName>
</protein>
<keyword evidence="3" id="KW-1185">Reference proteome</keyword>
<sequence>MLVSVTGGTGFVGAHSVAAAVRRGHRVRLLARDEAKAGRALAPLGVDLGAVDVVVGDVTDEASVRRVVRGADAVLHAASVYSFDSRRHAEMTRVNERGTEVVLDAARRHGAAPIVHVSTFGVLDPGEGRTVRAESAVGRPRERYMATKAAADRVARRHQAQGAPVTITYPPALLGPHDPNLGDQTTRLRNALRGLMPMWPLGGFPVGDVRDTAAFHMDLLETPGQGWHLTPGRYVSTRQYVSVLRQVTGRRLPAVFLPARAMLPVGLLTGAVQRVWPWHIPAEYGAVYTCVRDLRVDADPAARPVTETVGDAVGWLHRAGLLSDRQAGLAAGRPLPVPADRDELRKERR</sequence>
<dbReference type="InterPro" id="IPR001509">
    <property type="entry name" value="Epimerase_deHydtase"/>
</dbReference>
<dbReference type="Gene3D" id="3.40.50.720">
    <property type="entry name" value="NAD(P)-binding Rossmann-like Domain"/>
    <property type="match status" value="1"/>
</dbReference>
<evidence type="ECO:0000313" key="3">
    <source>
        <dbReference type="Proteomes" id="UP001500683"/>
    </source>
</evidence>
<dbReference type="PANTHER" id="PTHR48079:SF6">
    <property type="entry name" value="NAD(P)-BINDING DOMAIN-CONTAINING PROTEIN-RELATED"/>
    <property type="match status" value="1"/>
</dbReference>
<dbReference type="SUPFAM" id="SSF51735">
    <property type="entry name" value="NAD(P)-binding Rossmann-fold domains"/>
    <property type="match status" value="1"/>
</dbReference>
<evidence type="ECO:0000259" key="1">
    <source>
        <dbReference type="Pfam" id="PF01370"/>
    </source>
</evidence>
<dbReference type="Pfam" id="PF01370">
    <property type="entry name" value="Epimerase"/>
    <property type="match status" value="1"/>
</dbReference>
<dbReference type="Proteomes" id="UP001500683">
    <property type="component" value="Unassembled WGS sequence"/>
</dbReference>
<reference evidence="3" key="1">
    <citation type="journal article" date="2019" name="Int. J. Syst. Evol. Microbiol.">
        <title>The Global Catalogue of Microorganisms (GCM) 10K type strain sequencing project: providing services to taxonomists for standard genome sequencing and annotation.</title>
        <authorList>
            <consortium name="The Broad Institute Genomics Platform"/>
            <consortium name="The Broad Institute Genome Sequencing Center for Infectious Disease"/>
            <person name="Wu L."/>
            <person name="Ma J."/>
        </authorList>
    </citation>
    <scope>NUCLEOTIDE SEQUENCE [LARGE SCALE GENOMIC DNA]</scope>
    <source>
        <strain evidence="3">JCM 16702</strain>
    </source>
</reference>
<comment type="caution">
    <text evidence="2">The sequence shown here is derived from an EMBL/GenBank/DDBJ whole genome shotgun (WGS) entry which is preliminary data.</text>
</comment>